<keyword evidence="2" id="KW-0472">Membrane</keyword>
<name>A0ABS2TI51_9ACTO</name>
<organism evidence="3 4">
    <name type="scientific">Flaviflexus equikiangi</name>
    <dbReference type="NCBI Taxonomy" id="2758573"/>
    <lineage>
        <taxon>Bacteria</taxon>
        <taxon>Bacillati</taxon>
        <taxon>Actinomycetota</taxon>
        <taxon>Actinomycetes</taxon>
        <taxon>Actinomycetales</taxon>
        <taxon>Actinomycetaceae</taxon>
        <taxon>Flaviflexus</taxon>
    </lineage>
</organism>
<proteinExistence type="predicted"/>
<keyword evidence="2" id="KW-0812">Transmembrane</keyword>
<feature type="compositionally biased region" description="Acidic residues" evidence="1">
    <location>
        <begin position="278"/>
        <end position="293"/>
    </location>
</feature>
<feature type="region of interest" description="Disordered" evidence="1">
    <location>
        <begin position="204"/>
        <end position="360"/>
    </location>
</feature>
<gene>
    <name evidence="3" type="ORF">JVW63_07165</name>
</gene>
<feature type="compositionally biased region" description="Basic and acidic residues" evidence="1">
    <location>
        <begin position="267"/>
        <end position="277"/>
    </location>
</feature>
<sequence length="360" mass="38169">MRRLIAAIMLVVGMALMVVGVGSVTWWKPSPTVEATSATTSQSGIIATDPGVLELVNDTVRVTARAPGTVVEMAVASSDIATIWLGDEPHASITGLSSWTALSVEEPADSTAPEEPLSLQGSDLFDPRNLIAAEDSVELYFVVPDGDWSVIAVGQDGTTPELTMTWERDVSTPWAIPLMIAGIVLLAAGSALFVHHAQERAVVERRRELRERTERRREADATETSVMAAITLDEGEPTGSESVPRDDIRGETGGAFGAGILPPRSGHGPDHDVSDDHDLADDSEGDAAEDDPDNTGAEDSLGATSAGEGENVDQVEEWTTVADVDEPDSESAADAQDDRADGPTSSEWRSLWGFGPKEDR</sequence>
<feature type="compositionally biased region" description="Basic and acidic residues" evidence="1">
    <location>
        <begin position="204"/>
        <end position="220"/>
    </location>
</feature>
<keyword evidence="2" id="KW-1133">Transmembrane helix</keyword>
<keyword evidence="4" id="KW-1185">Reference proteome</keyword>
<dbReference type="Proteomes" id="UP000705983">
    <property type="component" value="Unassembled WGS sequence"/>
</dbReference>
<dbReference type="EMBL" id="JAFFJS010000004">
    <property type="protein sequence ID" value="MBM9433472.1"/>
    <property type="molecule type" value="Genomic_DNA"/>
</dbReference>
<evidence type="ECO:0000256" key="2">
    <source>
        <dbReference type="SAM" id="Phobius"/>
    </source>
</evidence>
<dbReference type="RefSeq" id="WP_187996757.1">
    <property type="nucleotide sequence ID" value="NZ_JACEXG010000004.1"/>
</dbReference>
<feature type="transmembrane region" description="Helical" evidence="2">
    <location>
        <begin position="174"/>
        <end position="197"/>
    </location>
</feature>
<protein>
    <submittedName>
        <fullName evidence="3">Uncharacterized protein</fullName>
    </submittedName>
</protein>
<reference evidence="4" key="1">
    <citation type="submission" date="2021-02" db="EMBL/GenBank/DDBJ databases">
        <title>Leucobacter sp. CX169.</title>
        <authorList>
            <person name="Cheng Y."/>
        </authorList>
    </citation>
    <scope>NUCLEOTIDE SEQUENCE [LARGE SCALE GENOMIC DNA]</scope>
    <source>
        <strain evidence="4">JY899</strain>
    </source>
</reference>
<evidence type="ECO:0000313" key="4">
    <source>
        <dbReference type="Proteomes" id="UP000705983"/>
    </source>
</evidence>
<comment type="caution">
    <text evidence="3">The sequence shown here is derived from an EMBL/GenBank/DDBJ whole genome shotgun (WGS) entry which is preliminary data.</text>
</comment>
<feature type="transmembrane region" description="Helical" evidence="2">
    <location>
        <begin position="7"/>
        <end position="27"/>
    </location>
</feature>
<evidence type="ECO:0000313" key="3">
    <source>
        <dbReference type="EMBL" id="MBM9433472.1"/>
    </source>
</evidence>
<evidence type="ECO:0000256" key="1">
    <source>
        <dbReference type="SAM" id="MobiDB-lite"/>
    </source>
</evidence>
<accession>A0ABS2TI51</accession>